<dbReference type="Proteomes" id="UP000024284">
    <property type="component" value="Unassembled WGS sequence"/>
</dbReference>
<dbReference type="AlphaFoldDB" id="A0A086PCM8"/>
<sequence length="50" mass="5326">MNLRPALCGPDKGFSGHGQSGNSGDRGPLLDQPSSNADIWFNTVPLWGQE</sequence>
<evidence type="ECO:0000313" key="2">
    <source>
        <dbReference type="EMBL" id="KFG91146.1"/>
    </source>
</evidence>
<dbReference type="EMBL" id="JFZA02000006">
    <property type="protein sequence ID" value="KFG91146.1"/>
    <property type="molecule type" value="Genomic_DNA"/>
</dbReference>
<name>A0A086PCM8_SPHHM</name>
<reference evidence="2" key="1">
    <citation type="submission" date="2014-08" db="EMBL/GenBank/DDBJ databases">
        <title>Draft genome sequences of Sphingobium herbicidovorans.</title>
        <authorList>
            <person name="Gan H.M."/>
            <person name="Gan H.Y."/>
            <person name="Savka M.A."/>
        </authorList>
    </citation>
    <scope>NUCLEOTIDE SEQUENCE [LARGE SCALE GENOMIC DNA]</scope>
    <source>
        <strain evidence="2">NBRC 16415</strain>
    </source>
</reference>
<organism evidence="2 3">
    <name type="scientific">Sphingobium herbicidovorans (strain ATCC 700291 / DSM 11019 / CCUG 56400 / KCTC 2939 / LMG 18315 / NBRC 16415 / MH)</name>
    <name type="common">Sphingomonas herbicidovorans</name>
    <dbReference type="NCBI Taxonomy" id="1219045"/>
    <lineage>
        <taxon>Bacteria</taxon>
        <taxon>Pseudomonadati</taxon>
        <taxon>Pseudomonadota</taxon>
        <taxon>Alphaproteobacteria</taxon>
        <taxon>Sphingomonadales</taxon>
        <taxon>Sphingomonadaceae</taxon>
        <taxon>Sphingobium</taxon>
    </lineage>
</organism>
<accession>A0A086PCM8</accession>
<feature type="region of interest" description="Disordered" evidence="1">
    <location>
        <begin position="1"/>
        <end position="36"/>
    </location>
</feature>
<protein>
    <submittedName>
        <fullName evidence="2">Uncharacterized protein</fullName>
    </submittedName>
</protein>
<comment type="caution">
    <text evidence="2">The sequence shown here is derived from an EMBL/GenBank/DDBJ whole genome shotgun (WGS) entry which is preliminary data.</text>
</comment>
<proteinExistence type="predicted"/>
<evidence type="ECO:0000256" key="1">
    <source>
        <dbReference type="SAM" id="MobiDB-lite"/>
    </source>
</evidence>
<keyword evidence="3" id="KW-1185">Reference proteome</keyword>
<evidence type="ECO:0000313" key="3">
    <source>
        <dbReference type="Proteomes" id="UP000024284"/>
    </source>
</evidence>
<gene>
    <name evidence="2" type="ORF">BV98_001139</name>
</gene>